<dbReference type="EMBL" id="CAJNIZ010038302">
    <property type="protein sequence ID" value="CAE7577157.1"/>
    <property type="molecule type" value="Genomic_DNA"/>
</dbReference>
<evidence type="ECO:0000313" key="2">
    <source>
        <dbReference type="Proteomes" id="UP000649617"/>
    </source>
</evidence>
<dbReference type="Proteomes" id="UP000649617">
    <property type="component" value="Unassembled WGS sequence"/>
</dbReference>
<dbReference type="OrthoDB" id="418461at2759"/>
<organism evidence="1 2">
    <name type="scientific">Symbiodinium pilosum</name>
    <name type="common">Dinoflagellate</name>
    <dbReference type="NCBI Taxonomy" id="2952"/>
    <lineage>
        <taxon>Eukaryota</taxon>
        <taxon>Sar</taxon>
        <taxon>Alveolata</taxon>
        <taxon>Dinophyceae</taxon>
        <taxon>Suessiales</taxon>
        <taxon>Symbiodiniaceae</taxon>
        <taxon>Symbiodinium</taxon>
    </lineage>
</organism>
<reference evidence="1" key="1">
    <citation type="submission" date="2021-02" db="EMBL/GenBank/DDBJ databases">
        <authorList>
            <person name="Dougan E. K."/>
            <person name="Rhodes N."/>
            <person name="Thang M."/>
            <person name="Chan C."/>
        </authorList>
    </citation>
    <scope>NUCLEOTIDE SEQUENCE</scope>
</reference>
<gene>
    <name evidence="1" type="ORF">SPIL2461_LOCUS15528</name>
</gene>
<protein>
    <submittedName>
        <fullName evidence="1">Uncharacterized protein</fullName>
    </submittedName>
</protein>
<name>A0A812UHA0_SYMPI</name>
<sequence length="305" mass="33666">MARAAAAAAVEKIVHKANEESRRLDETQVFVFKIQVDSVTFDGPQLAKTRGLRFALALQKDREKSPEDRLMLTPCVKPIVEELEGGEGRQQCLFNLRYELDVLWEGGETLVLSASQPGLFFSKVLASCDLPLALCYEQLVSAAKSCNPAEAEPLPIELELESQDGKAVGGRCRIFVHCWKESLKSLGGRRALRSTIPEALPEGKQIHSDAIKHKMKEIHECHSLNDQLEKAQANLWLQGVKRLTDEGALDSKTLRLAETCGLVSAERADILRQSKNTPPKLSSRSGSFTAVERAGGTTWLRFTTA</sequence>
<accession>A0A812UHA0</accession>
<comment type="caution">
    <text evidence="1">The sequence shown here is derived from an EMBL/GenBank/DDBJ whole genome shotgun (WGS) entry which is preliminary data.</text>
</comment>
<dbReference type="AlphaFoldDB" id="A0A812UHA0"/>
<proteinExistence type="predicted"/>
<keyword evidence="2" id="KW-1185">Reference proteome</keyword>
<evidence type="ECO:0000313" key="1">
    <source>
        <dbReference type="EMBL" id="CAE7577157.1"/>
    </source>
</evidence>